<dbReference type="InterPro" id="IPR000089">
    <property type="entry name" value="Biotin_lipoyl"/>
</dbReference>
<evidence type="ECO:0000259" key="10">
    <source>
        <dbReference type="PROSITE" id="PS50968"/>
    </source>
</evidence>
<dbReference type="InterPro" id="IPR036625">
    <property type="entry name" value="E3-bd_dom_sf"/>
</dbReference>
<dbReference type="GO" id="GO:0005759">
    <property type="term" value="C:mitochondrial matrix"/>
    <property type="evidence" value="ECO:0007669"/>
    <property type="project" value="UniProtKB-SubCell"/>
</dbReference>
<evidence type="ECO:0000256" key="1">
    <source>
        <dbReference type="ARBA" id="ARBA00001938"/>
    </source>
</evidence>
<feature type="domain" description="Lipoyl-binding" evidence="10">
    <location>
        <begin position="105"/>
        <end position="182"/>
    </location>
</feature>
<evidence type="ECO:0000256" key="9">
    <source>
        <dbReference type="RuleBase" id="RU003423"/>
    </source>
</evidence>
<dbReference type="Pfam" id="PF00198">
    <property type="entry name" value="2-oxoacid_dh"/>
    <property type="match status" value="1"/>
</dbReference>
<evidence type="ECO:0000259" key="11">
    <source>
        <dbReference type="PROSITE" id="PS51826"/>
    </source>
</evidence>
<evidence type="ECO:0000256" key="5">
    <source>
        <dbReference type="ARBA" id="ARBA00022823"/>
    </source>
</evidence>
<gene>
    <name evidence="12" type="ORF">CEUSTIGMA_g13770.t1</name>
</gene>
<dbReference type="CDD" id="cd06849">
    <property type="entry name" value="lipoyl_domain"/>
    <property type="match status" value="1"/>
</dbReference>
<dbReference type="InterPro" id="IPR004167">
    <property type="entry name" value="PSBD"/>
</dbReference>
<protein>
    <recommendedName>
        <fullName evidence="9">Dihydrolipoamide acetyltransferase component of pyruvate dehydrogenase complex</fullName>
        <ecNumber evidence="9">2.3.1.-</ecNumber>
    </recommendedName>
</protein>
<dbReference type="Pfam" id="PF02817">
    <property type="entry name" value="E3_binding"/>
    <property type="match status" value="1"/>
</dbReference>
<dbReference type="Pfam" id="PF00364">
    <property type="entry name" value="Biotin_lipoyl"/>
    <property type="match status" value="1"/>
</dbReference>
<proteinExistence type="inferred from homology"/>
<dbReference type="AlphaFoldDB" id="A0A250XTG5"/>
<dbReference type="PROSITE" id="PS51826">
    <property type="entry name" value="PSBD"/>
    <property type="match status" value="1"/>
</dbReference>
<dbReference type="EMBL" id="BEGY01000281">
    <property type="protein sequence ID" value="GAX86358.1"/>
    <property type="molecule type" value="Genomic_DNA"/>
</dbReference>
<keyword evidence="7" id="KW-0496">Mitochondrion</keyword>
<dbReference type="GO" id="GO:0031405">
    <property type="term" value="F:lipoic acid binding"/>
    <property type="evidence" value="ECO:0007669"/>
    <property type="project" value="TreeGrafter"/>
</dbReference>
<comment type="subcellular location">
    <subcellularLocation>
        <location evidence="2">Mitochondrion matrix</location>
    </subcellularLocation>
</comment>
<dbReference type="InterPro" id="IPR023213">
    <property type="entry name" value="CAT-like_dom_sf"/>
</dbReference>
<dbReference type="FunFam" id="2.40.50.100:FF:000013">
    <property type="entry name" value="Dihydrolipoamide acetyltransferase component of pyruvate dehydrogenase complex"/>
    <property type="match status" value="1"/>
</dbReference>
<dbReference type="PANTHER" id="PTHR43178:SF14">
    <property type="entry name" value="LIPOAMIDE ACYLTRANSFERASE COMPONENT OF BRANCHED-CHAIN ALPHA-KETO ACID DEHYDROGENASE COMPLEX, MITOCHONDRIAL"/>
    <property type="match status" value="1"/>
</dbReference>
<dbReference type="PROSITE" id="PS00189">
    <property type="entry name" value="LIPOYL"/>
    <property type="match status" value="1"/>
</dbReference>
<dbReference type="Gene3D" id="2.40.50.100">
    <property type="match status" value="1"/>
</dbReference>
<dbReference type="SUPFAM" id="SSF52777">
    <property type="entry name" value="CoA-dependent acyltransferases"/>
    <property type="match status" value="1"/>
</dbReference>
<keyword evidence="5 9" id="KW-0450">Lipoyl</keyword>
<dbReference type="InterPro" id="IPR001078">
    <property type="entry name" value="2-oxoacid_DH_actylTfrase"/>
</dbReference>
<keyword evidence="13" id="KW-1185">Reference proteome</keyword>
<dbReference type="InterPro" id="IPR003016">
    <property type="entry name" value="2-oxoA_DH_lipoyl-BS"/>
</dbReference>
<dbReference type="FunFam" id="3.30.559.10:FF:000007">
    <property type="entry name" value="Dihydrolipoamide acetyltransferase component of pyruvate dehydrogenase complex"/>
    <property type="match status" value="1"/>
</dbReference>
<dbReference type="PROSITE" id="PS50968">
    <property type="entry name" value="BIOTINYL_LIPOYL"/>
    <property type="match status" value="1"/>
</dbReference>
<evidence type="ECO:0000313" key="13">
    <source>
        <dbReference type="Proteomes" id="UP000232323"/>
    </source>
</evidence>
<accession>A0A250XTG5</accession>
<reference evidence="12 13" key="1">
    <citation type="submission" date="2017-08" db="EMBL/GenBank/DDBJ databases">
        <title>Acidophilic green algal genome provides insights into adaptation to an acidic environment.</title>
        <authorList>
            <person name="Hirooka S."/>
            <person name="Hirose Y."/>
            <person name="Kanesaki Y."/>
            <person name="Higuchi S."/>
            <person name="Fujiwara T."/>
            <person name="Onuma R."/>
            <person name="Era A."/>
            <person name="Ohbayashi R."/>
            <person name="Uzuka A."/>
            <person name="Nozaki H."/>
            <person name="Yoshikawa H."/>
            <person name="Miyagishima S.Y."/>
        </authorList>
    </citation>
    <scope>NUCLEOTIDE SEQUENCE [LARGE SCALE GENOMIC DNA]</scope>
    <source>
        <strain evidence="12 13">NIES-2499</strain>
    </source>
</reference>
<dbReference type="Proteomes" id="UP000232323">
    <property type="component" value="Unassembled WGS sequence"/>
</dbReference>
<name>A0A250XTG5_9CHLO</name>
<dbReference type="Gene3D" id="3.30.559.10">
    <property type="entry name" value="Chloramphenicol acetyltransferase-like domain"/>
    <property type="match status" value="1"/>
</dbReference>
<dbReference type="STRING" id="1157962.A0A250XTG5"/>
<dbReference type="EC" id="2.3.1.-" evidence="9"/>
<dbReference type="SUPFAM" id="SSF47005">
    <property type="entry name" value="Peripheral subunit-binding domain of 2-oxo acid dehydrogenase complex"/>
    <property type="match status" value="1"/>
</dbReference>
<comment type="cofactor">
    <cofactor evidence="1 9">
        <name>(R)-lipoate</name>
        <dbReference type="ChEBI" id="CHEBI:83088"/>
    </cofactor>
</comment>
<keyword evidence="4 9" id="KW-0808">Transferase</keyword>
<evidence type="ECO:0000256" key="2">
    <source>
        <dbReference type="ARBA" id="ARBA00004305"/>
    </source>
</evidence>
<dbReference type="PANTHER" id="PTHR43178">
    <property type="entry name" value="DIHYDROLIPOAMIDE ACETYLTRANSFERASE COMPONENT OF PYRUVATE DEHYDROGENASE COMPLEX"/>
    <property type="match status" value="1"/>
</dbReference>
<evidence type="ECO:0000256" key="8">
    <source>
        <dbReference type="ARBA" id="ARBA00023315"/>
    </source>
</evidence>
<dbReference type="Gene3D" id="4.10.320.10">
    <property type="entry name" value="E3-binding domain"/>
    <property type="match status" value="1"/>
</dbReference>
<feature type="domain" description="Peripheral subunit-binding (PSBD)" evidence="11">
    <location>
        <begin position="319"/>
        <end position="356"/>
    </location>
</feature>
<comment type="caution">
    <text evidence="12">The sequence shown here is derived from an EMBL/GenBank/DDBJ whole genome shotgun (WGS) entry which is preliminary data.</text>
</comment>
<organism evidence="12 13">
    <name type="scientific">Chlamydomonas eustigma</name>
    <dbReference type="NCBI Taxonomy" id="1157962"/>
    <lineage>
        <taxon>Eukaryota</taxon>
        <taxon>Viridiplantae</taxon>
        <taxon>Chlorophyta</taxon>
        <taxon>core chlorophytes</taxon>
        <taxon>Chlorophyceae</taxon>
        <taxon>CS clade</taxon>
        <taxon>Chlamydomonadales</taxon>
        <taxon>Chlamydomonadaceae</taxon>
        <taxon>Chlamydomonas</taxon>
    </lineage>
</organism>
<evidence type="ECO:0000256" key="7">
    <source>
        <dbReference type="ARBA" id="ARBA00023128"/>
    </source>
</evidence>
<dbReference type="SUPFAM" id="SSF51230">
    <property type="entry name" value="Single hybrid motif"/>
    <property type="match status" value="1"/>
</dbReference>
<evidence type="ECO:0000256" key="3">
    <source>
        <dbReference type="ARBA" id="ARBA00007317"/>
    </source>
</evidence>
<comment type="similarity">
    <text evidence="3 9">Belongs to the 2-oxoacid dehydrogenase family.</text>
</comment>
<dbReference type="InterPro" id="IPR050743">
    <property type="entry name" value="2-oxoacid_DH_E2_comp"/>
</dbReference>
<evidence type="ECO:0000313" key="12">
    <source>
        <dbReference type="EMBL" id="GAX86358.1"/>
    </source>
</evidence>
<keyword evidence="6" id="KW-0809">Transit peptide</keyword>
<dbReference type="InterPro" id="IPR011053">
    <property type="entry name" value="Single_hybrid_motif"/>
</dbReference>
<dbReference type="OrthoDB" id="15567at2759"/>
<dbReference type="GO" id="GO:0016407">
    <property type="term" value="F:acetyltransferase activity"/>
    <property type="evidence" value="ECO:0007669"/>
    <property type="project" value="TreeGrafter"/>
</dbReference>
<evidence type="ECO:0000256" key="4">
    <source>
        <dbReference type="ARBA" id="ARBA00022679"/>
    </source>
</evidence>
<keyword evidence="8 9" id="KW-0012">Acyltransferase</keyword>
<sequence length="647" mass="69885">MYLTAHILQFVMPNVRRYTSADDLVRLPVLSRHVLANVLRTFECNIESSFHRNAGAELRIEESASSSARPSNRLYNNMNSRETRLKRNGFNRNTCVTLQGRAYYGTVVSLPLAQTGEGISECELIQWFVKEGDSVAEFGRLCEVQSDKATIEITSRFEGRVIRLHHNMGDIVKVGASLVDMEVKGEAPVLTVRQPLAEAEAAMTSVLKTAEHNQFGIMASGGASEPCEPKPSHHLTQLTQQLPESSTHVAVSLSSVQNLQRPAHEGMLDSTLSTTPYSHTPVQTPGTTVTSPVMIMSKQANNNTAYADNADSSTLSTLLATPSVRSLAKQLGVDVQKVSGTGLYGRVMKEDVLSFSEASKENMDFGHHTWKAHEKPAEALNNTVQAAAAAAAGVALKIDSVLGTYSKKEVPASGQVTVVPLRGYRRAMMKIMTAVASIPHFHYTDEINVDAIMTIRSLLMSDSTLSGRKLTLLPFVIKALSMSLLDHPNMNASLSVSEDSVCVHSDHNIGVAIASPNGLVVPNIKQVQNLSLQDVASELHRLQTLAAANQLGPADVLGGTITVSNIGSVGGLFASPLVNAPEVAIVALGRTQKLPRLDEKGRVVGRSLLPVSWGADHRVVDGAGLAHLSNNMKKLLEEPARWLLRLR</sequence>
<evidence type="ECO:0000256" key="6">
    <source>
        <dbReference type="ARBA" id="ARBA00022946"/>
    </source>
</evidence>